<keyword evidence="5" id="KW-1185">Reference proteome</keyword>
<keyword evidence="2" id="KW-0812">Transmembrane</keyword>
<feature type="transmembrane region" description="Helical" evidence="2">
    <location>
        <begin position="134"/>
        <end position="160"/>
    </location>
</feature>
<comment type="caution">
    <text evidence="4">The sequence shown here is derived from an EMBL/GenBank/DDBJ whole genome shotgun (WGS) entry which is preliminary data.</text>
</comment>
<organism evidence="4 5">
    <name type="scientific">Coregonus suidteri</name>
    <dbReference type="NCBI Taxonomy" id="861788"/>
    <lineage>
        <taxon>Eukaryota</taxon>
        <taxon>Metazoa</taxon>
        <taxon>Chordata</taxon>
        <taxon>Craniata</taxon>
        <taxon>Vertebrata</taxon>
        <taxon>Euteleostomi</taxon>
        <taxon>Actinopterygii</taxon>
        <taxon>Neopterygii</taxon>
        <taxon>Teleostei</taxon>
        <taxon>Protacanthopterygii</taxon>
        <taxon>Salmoniformes</taxon>
        <taxon>Salmonidae</taxon>
        <taxon>Coregoninae</taxon>
        <taxon>Coregonus</taxon>
    </lineage>
</organism>
<sequence>MMLFIHSALFLMLVATIVAQTALIFPPLPLGVPRLRYRVDQWTTSVGTPQTYDWVEIQPYDWVEIQPYDWVEIQPYDSDEIQPYDSDEIQPYDSDEIQPYDSDEIQPYDSDEIQPYDSDDTLGAEEQGELKESLVWLLFLVVPIVLLTAMGALAVGYYMCVWRGGRIGYQPSRDLLTKC</sequence>
<evidence type="ECO:0000256" key="3">
    <source>
        <dbReference type="SAM" id="SignalP"/>
    </source>
</evidence>
<feature type="region of interest" description="Disordered" evidence="1">
    <location>
        <begin position="82"/>
        <end position="121"/>
    </location>
</feature>
<keyword evidence="2" id="KW-1133">Transmembrane helix</keyword>
<feature type="signal peptide" evidence="3">
    <location>
        <begin position="1"/>
        <end position="19"/>
    </location>
</feature>
<dbReference type="Proteomes" id="UP001356427">
    <property type="component" value="Unassembled WGS sequence"/>
</dbReference>
<evidence type="ECO:0000256" key="1">
    <source>
        <dbReference type="SAM" id="MobiDB-lite"/>
    </source>
</evidence>
<evidence type="ECO:0000313" key="4">
    <source>
        <dbReference type="EMBL" id="KAK6305281.1"/>
    </source>
</evidence>
<feature type="chain" id="PRO_5042967521" evidence="3">
    <location>
        <begin position="20"/>
        <end position="179"/>
    </location>
</feature>
<accession>A0AAN8LPG3</accession>
<reference evidence="4 5" key="1">
    <citation type="submission" date="2021-04" db="EMBL/GenBank/DDBJ databases">
        <authorList>
            <person name="De Guttry C."/>
            <person name="Zahm M."/>
            <person name="Klopp C."/>
            <person name="Cabau C."/>
            <person name="Louis A."/>
            <person name="Berthelot C."/>
            <person name="Parey E."/>
            <person name="Roest Crollius H."/>
            <person name="Montfort J."/>
            <person name="Robinson-Rechavi M."/>
            <person name="Bucao C."/>
            <person name="Bouchez O."/>
            <person name="Gislard M."/>
            <person name="Lluch J."/>
            <person name="Milhes M."/>
            <person name="Lampietro C."/>
            <person name="Lopez Roques C."/>
            <person name="Donnadieu C."/>
            <person name="Braasch I."/>
            <person name="Desvignes T."/>
            <person name="Postlethwait J."/>
            <person name="Bobe J."/>
            <person name="Wedekind C."/>
            <person name="Guiguen Y."/>
        </authorList>
    </citation>
    <scope>NUCLEOTIDE SEQUENCE [LARGE SCALE GENOMIC DNA]</scope>
    <source>
        <strain evidence="4">Cs_M1</strain>
        <tissue evidence="4">Blood</tissue>
    </source>
</reference>
<dbReference type="AlphaFoldDB" id="A0AAN8LPG3"/>
<keyword evidence="3" id="KW-0732">Signal</keyword>
<gene>
    <name evidence="4" type="ORF">J4Q44_G00240610</name>
</gene>
<name>A0AAN8LPG3_9TELE</name>
<protein>
    <submittedName>
        <fullName evidence="4">Uncharacterized protein</fullName>
    </submittedName>
</protein>
<dbReference type="EMBL" id="JAGTTL010000022">
    <property type="protein sequence ID" value="KAK6305281.1"/>
    <property type="molecule type" value="Genomic_DNA"/>
</dbReference>
<keyword evidence="2" id="KW-0472">Membrane</keyword>
<proteinExistence type="predicted"/>
<evidence type="ECO:0000256" key="2">
    <source>
        <dbReference type="SAM" id="Phobius"/>
    </source>
</evidence>
<evidence type="ECO:0000313" key="5">
    <source>
        <dbReference type="Proteomes" id="UP001356427"/>
    </source>
</evidence>